<evidence type="ECO:0000256" key="2">
    <source>
        <dbReference type="SAM" id="Phobius"/>
    </source>
</evidence>
<dbReference type="Gene3D" id="2.60.40.10">
    <property type="entry name" value="Immunoglobulins"/>
    <property type="match status" value="1"/>
</dbReference>
<name>A0ABN8QIC8_9CNID</name>
<dbReference type="InterPro" id="IPR013783">
    <property type="entry name" value="Ig-like_fold"/>
</dbReference>
<feature type="transmembrane region" description="Helical" evidence="2">
    <location>
        <begin position="287"/>
        <end position="309"/>
    </location>
</feature>
<accession>A0ABN8QIC8</accession>
<keyword evidence="2" id="KW-0472">Membrane</keyword>
<reference evidence="3 4" key="1">
    <citation type="submission" date="2022-05" db="EMBL/GenBank/DDBJ databases">
        <authorList>
            <consortium name="Genoscope - CEA"/>
            <person name="William W."/>
        </authorList>
    </citation>
    <scope>NUCLEOTIDE SEQUENCE [LARGE SCALE GENOMIC DNA]</scope>
</reference>
<keyword evidence="2" id="KW-1133">Transmembrane helix</keyword>
<dbReference type="SUPFAM" id="SSF48726">
    <property type="entry name" value="Immunoglobulin"/>
    <property type="match status" value="1"/>
</dbReference>
<evidence type="ECO:0000313" key="3">
    <source>
        <dbReference type="EMBL" id="CAH3164748.1"/>
    </source>
</evidence>
<feature type="compositionally biased region" description="Basic and acidic residues" evidence="1">
    <location>
        <begin position="380"/>
        <end position="396"/>
    </location>
</feature>
<comment type="caution">
    <text evidence="3">The sequence shown here is derived from an EMBL/GenBank/DDBJ whole genome shotgun (WGS) entry which is preliminary data.</text>
</comment>
<feature type="non-terminal residue" evidence="3">
    <location>
        <position position="1"/>
    </location>
</feature>
<dbReference type="InterPro" id="IPR036179">
    <property type="entry name" value="Ig-like_dom_sf"/>
</dbReference>
<feature type="compositionally biased region" description="Acidic residues" evidence="1">
    <location>
        <begin position="397"/>
        <end position="406"/>
    </location>
</feature>
<feature type="compositionally biased region" description="Polar residues" evidence="1">
    <location>
        <begin position="520"/>
        <end position="535"/>
    </location>
</feature>
<feature type="compositionally biased region" description="Basic and acidic residues" evidence="1">
    <location>
        <begin position="407"/>
        <end position="425"/>
    </location>
</feature>
<dbReference type="EMBL" id="CALNXI010001319">
    <property type="protein sequence ID" value="CAH3164748.1"/>
    <property type="molecule type" value="Genomic_DNA"/>
</dbReference>
<keyword evidence="4" id="KW-1185">Reference proteome</keyword>
<organism evidence="3 4">
    <name type="scientific">Porites evermanni</name>
    <dbReference type="NCBI Taxonomy" id="104178"/>
    <lineage>
        <taxon>Eukaryota</taxon>
        <taxon>Metazoa</taxon>
        <taxon>Cnidaria</taxon>
        <taxon>Anthozoa</taxon>
        <taxon>Hexacorallia</taxon>
        <taxon>Scleractinia</taxon>
        <taxon>Fungiina</taxon>
        <taxon>Poritidae</taxon>
        <taxon>Porites</taxon>
    </lineage>
</organism>
<gene>
    <name evidence="3" type="ORF">PEVE_00005060</name>
</gene>
<feature type="region of interest" description="Disordered" evidence="1">
    <location>
        <begin position="230"/>
        <end position="264"/>
    </location>
</feature>
<evidence type="ECO:0000313" key="4">
    <source>
        <dbReference type="Proteomes" id="UP001159427"/>
    </source>
</evidence>
<feature type="compositionally biased region" description="Basic and acidic residues" evidence="1">
    <location>
        <begin position="233"/>
        <end position="253"/>
    </location>
</feature>
<protein>
    <submittedName>
        <fullName evidence="3">Uncharacterized protein</fullName>
    </submittedName>
</protein>
<evidence type="ECO:0000256" key="1">
    <source>
        <dbReference type="SAM" id="MobiDB-lite"/>
    </source>
</evidence>
<keyword evidence="2" id="KW-0812">Transmembrane</keyword>
<proteinExistence type="predicted"/>
<feature type="compositionally biased region" description="Acidic residues" evidence="1">
    <location>
        <begin position="254"/>
        <end position="264"/>
    </location>
</feature>
<feature type="region of interest" description="Disordered" evidence="1">
    <location>
        <begin position="499"/>
        <end position="555"/>
    </location>
</feature>
<dbReference type="Proteomes" id="UP001159427">
    <property type="component" value="Unassembled WGS sequence"/>
</dbReference>
<sequence length="555" mass="64003">YFSSQPELSFFNSSHLTREGHKLNFRDVNYLDDGIYQCVAENRRGMITSATWVHVQVIPAIGLFLDKEPSAWERGNIVDFSLSSKRSGLIFKSSIRNHTSKFQYPSLRERLYIDKIPKWSSLVVGETVLVEVQSNEFQIGKIVSLTATDNRGGKVTVKTQEDTREFDHNAIRIQGMNICQFEEAACNTDSEDCRPIYLNKWLVIPSQYKCSCKEGYQIHPIHKCIGPVTTENPADKPTEFNDKNESRDDVRDNFDEDFDDDDFDVDDFDIDDTLWEESDKKESQSNIGVVLGSLFGALGVAVIVAFVLWKKFAKRMTSDERLRKRIIEEMVGKWKKENPDMHLQEKKMKVLSYFRNIPSVLKDRISAFLQRRPDTQPTVEVKEMHEGHDDHIKENPEPEENTPDDDQEHRDDNHHENPRTDAQECQRDLKDLNKLNAKNTLNDNEEHLDDNLHQNHQTDAQECQGDLHDTTTQEDQEVSHPGTQESHLDLKGVILHQEAQEDQENPPKESIFSEAPQSDLPLQNINGQEELQQDTVEGEEELHQEVSSQDEIEKS</sequence>
<feature type="region of interest" description="Disordered" evidence="1">
    <location>
        <begin position="369"/>
        <end position="425"/>
    </location>
</feature>